<keyword evidence="2 6" id="KW-0808">Transferase</keyword>
<dbReference type="CDD" id="cd00685">
    <property type="entry name" value="Trans_IPPS_HT"/>
    <property type="match status" value="1"/>
</dbReference>
<name>A0ABY7E0H0_MYAAR</name>
<dbReference type="InterPro" id="IPR033749">
    <property type="entry name" value="Polyprenyl_synt_CS"/>
</dbReference>
<keyword evidence="3" id="KW-0479">Metal-binding</keyword>
<dbReference type="SUPFAM" id="SSF48576">
    <property type="entry name" value="Terpenoid synthases"/>
    <property type="match status" value="1"/>
</dbReference>
<keyword evidence="4" id="KW-0460">Magnesium</keyword>
<evidence type="ECO:0000256" key="3">
    <source>
        <dbReference type="ARBA" id="ARBA00022723"/>
    </source>
</evidence>
<gene>
    <name evidence="7" type="ORF">MAR_010058</name>
</gene>
<evidence type="ECO:0000256" key="6">
    <source>
        <dbReference type="RuleBase" id="RU004466"/>
    </source>
</evidence>
<organism evidence="7 8">
    <name type="scientific">Mya arenaria</name>
    <name type="common">Soft-shell clam</name>
    <dbReference type="NCBI Taxonomy" id="6604"/>
    <lineage>
        <taxon>Eukaryota</taxon>
        <taxon>Metazoa</taxon>
        <taxon>Spiralia</taxon>
        <taxon>Lophotrochozoa</taxon>
        <taxon>Mollusca</taxon>
        <taxon>Bivalvia</taxon>
        <taxon>Autobranchia</taxon>
        <taxon>Heteroconchia</taxon>
        <taxon>Euheterodonta</taxon>
        <taxon>Imparidentia</taxon>
        <taxon>Neoheterodontei</taxon>
        <taxon>Myida</taxon>
        <taxon>Myoidea</taxon>
        <taxon>Myidae</taxon>
        <taxon>Mya</taxon>
    </lineage>
</organism>
<evidence type="ECO:0000313" key="7">
    <source>
        <dbReference type="EMBL" id="WAR03500.1"/>
    </source>
</evidence>
<dbReference type="PANTHER" id="PTHR11525:SF0">
    <property type="entry name" value="FARNESYL PYROPHOSPHATE SYNTHASE"/>
    <property type="match status" value="1"/>
</dbReference>
<proteinExistence type="inferred from homology"/>
<dbReference type="Proteomes" id="UP001164746">
    <property type="component" value="Chromosome 4"/>
</dbReference>
<evidence type="ECO:0000256" key="5">
    <source>
        <dbReference type="ARBA" id="ARBA00034546"/>
    </source>
</evidence>
<dbReference type="SFLD" id="SFLDG01017">
    <property type="entry name" value="Polyprenyl_Transferase_Like"/>
    <property type="match status" value="1"/>
</dbReference>
<dbReference type="InterPro" id="IPR039702">
    <property type="entry name" value="FPS1-like"/>
</dbReference>
<evidence type="ECO:0000256" key="4">
    <source>
        <dbReference type="ARBA" id="ARBA00022842"/>
    </source>
</evidence>
<sequence length="360" mass="41449">MSTPDIHANGSVGKKAKLMTELEQFDEIFPELVDLLVNPGLNDPEKADAYRWFKEVLEYNVPHGKKNRGIFVVMAYKHLHPNANDADLKIARILGWCIELLQAFFLVTDDVMDQSFTRRGKPCWFRKEKVGLEAVNDAVYLEACVYRILKHYIRSKPHYVDIMELFHEITLSTITGQCLDMTVSPAPGTVDFAKYTLEKYNAIVKWKTAFYSFYLPVAVAMYMVGEAEEENHMAAKTILLKMGQYFQVQDDYLDCYGAPDVIGKIGTDIQDNKCSWLVVTALSRASPHQVQILQTNYGSSDEQKVAKVKQLFKELNLEQAFREFEETSYTEITELIDTYEGRLPKQLFTELVQKIYKRNK</sequence>
<evidence type="ECO:0000256" key="2">
    <source>
        <dbReference type="ARBA" id="ARBA00022679"/>
    </source>
</evidence>
<comment type="cofactor">
    <cofactor evidence="1">
        <name>Mg(2+)</name>
        <dbReference type="ChEBI" id="CHEBI:18420"/>
    </cofactor>
</comment>
<dbReference type="PANTHER" id="PTHR11525">
    <property type="entry name" value="FARNESYL-PYROPHOSPHATE SYNTHETASE"/>
    <property type="match status" value="1"/>
</dbReference>
<dbReference type="Pfam" id="PF00348">
    <property type="entry name" value="polyprenyl_synt"/>
    <property type="match status" value="1"/>
</dbReference>
<accession>A0ABY7E0H0</accession>
<dbReference type="EMBL" id="CP111015">
    <property type="protein sequence ID" value="WAR03500.1"/>
    <property type="molecule type" value="Genomic_DNA"/>
</dbReference>
<reference evidence="7" key="1">
    <citation type="submission" date="2022-11" db="EMBL/GenBank/DDBJ databases">
        <title>Centuries of genome instability and evolution in soft-shell clam transmissible cancer (bioRxiv).</title>
        <authorList>
            <person name="Hart S.F.M."/>
            <person name="Yonemitsu M.A."/>
            <person name="Giersch R.M."/>
            <person name="Beal B.F."/>
            <person name="Arriagada G."/>
            <person name="Davis B.W."/>
            <person name="Ostrander E.A."/>
            <person name="Goff S.P."/>
            <person name="Metzger M.J."/>
        </authorList>
    </citation>
    <scope>NUCLEOTIDE SEQUENCE</scope>
    <source>
        <strain evidence="7">MELC-2E11</strain>
        <tissue evidence="7">Siphon/mantle</tissue>
    </source>
</reference>
<dbReference type="InterPro" id="IPR008949">
    <property type="entry name" value="Isoprenoid_synthase_dom_sf"/>
</dbReference>
<evidence type="ECO:0000313" key="8">
    <source>
        <dbReference type="Proteomes" id="UP001164746"/>
    </source>
</evidence>
<protein>
    <recommendedName>
        <fullName evidence="5">Farnesyl pyrophosphate synthase</fullName>
    </recommendedName>
</protein>
<comment type="similarity">
    <text evidence="6">Belongs to the FPP/GGPP synthase family.</text>
</comment>
<evidence type="ECO:0000256" key="1">
    <source>
        <dbReference type="ARBA" id="ARBA00001946"/>
    </source>
</evidence>
<dbReference type="SFLD" id="SFLDS00005">
    <property type="entry name" value="Isoprenoid_Synthase_Type_I"/>
    <property type="match status" value="1"/>
</dbReference>
<dbReference type="InterPro" id="IPR000092">
    <property type="entry name" value="Polyprenyl_synt"/>
</dbReference>
<dbReference type="Gene3D" id="1.10.600.10">
    <property type="entry name" value="Farnesyl Diphosphate Synthase"/>
    <property type="match status" value="1"/>
</dbReference>
<dbReference type="PROSITE" id="PS00444">
    <property type="entry name" value="POLYPRENYL_SYNTHASE_2"/>
    <property type="match status" value="1"/>
</dbReference>
<keyword evidence="8" id="KW-1185">Reference proteome</keyword>
<dbReference type="PROSITE" id="PS00723">
    <property type="entry name" value="POLYPRENYL_SYNTHASE_1"/>
    <property type="match status" value="1"/>
</dbReference>